<reference evidence="2 3" key="1">
    <citation type="submission" date="2018-08" db="EMBL/GenBank/DDBJ databases">
        <title>Genome Sequence of Clavibacter michiganensis Subspecies type strains, and the Atypical Peach-Colored Strains Isolated from Tomato.</title>
        <authorList>
            <person name="Osdaghi E."/>
            <person name="Portier P."/>
            <person name="Briand M."/>
            <person name="Jacques M.-A."/>
        </authorList>
    </citation>
    <scope>NUCLEOTIDE SEQUENCE [LARGE SCALE GENOMIC DNA]</scope>
    <source>
        <strain evidence="2 3">CFBP 6488</strain>
    </source>
</reference>
<proteinExistence type="predicted"/>
<protein>
    <submittedName>
        <fullName evidence="2">SseB family protein</fullName>
    </submittedName>
</protein>
<sequence length="52" mass="5201">MTGSTPYADSAGTPWAGRSFEPTPFPDDDGSAPPAVASALARHGRGEVGQGV</sequence>
<feature type="region of interest" description="Disordered" evidence="1">
    <location>
        <begin position="1"/>
        <end position="35"/>
    </location>
</feature>
<dbReference type="Proteomes" id="UP000266634">
    <property type="component" value="Unassembled WGS sequence"/>
</dbReference>
<dbReference type="EMBL" id="QWEA01000363">
    <property type="protein sequence ID" value="RIJ30797.1"/>
    <property type="molecule type" value="Genomic_DNA"/>
</dbReference>
<evidence type="ECO:0000313" key="3">
    <source>
        <dbReference type="Proteomes" id="UP000266634"/>
    </source>
</evidence>
<name>A0A399RLB6_9MICO</name>
<evidence type="ECO:0000256" key="1">
    <source>
        <dbReference type="SAM" id="MobiDB-lite"/>
    </source>
</evidence>
<accession>A0A399RLB6</accession>
<organism evidence="2 3">
    <name type="scientific">Clavibacter michiganensis subsp. insidiosus</name>
    <dbReference type="NCBI Taxonomy" id="33014"/>
    <lineage>
        <taxon>Bacteria</taxon>
        <taxon>Bacillati</taxon>
        <taxon>Actinomycetota</taxon>
        <taxon>Actinomycetes</taxon>
        <taxon>Micrococcales</taxon>
        <taxon>Microbacteriaceae</taxon>
        <taxon>Clavibacter</taxon>
    </lineage>
</organism>
<dbReference type="AlphaFoldDB" id="A0A399RLB6"/>
<evidence type="ECO:0000313" key="2">
    <source>
        <dbReference type="EMBL" id="RIJ30797.1"/>
    </source>
</evidence>
<comment type="caution">
    <text evidence="2">The sequence shown here is derived from an EMBL/GenBank/DDBJ whole genome shotgun (WGS) entry which is preliminary data.</text>
</comment>
<gene>
    <name evidence="2" type="ORF">DZF93_09740</name>
</gene>
<feature type="non-terminal residue" evidence="2">
    <location>
        <position position="52"/>
    </location>
</feature>